<dbReference type="EMBL" id="CP026604">
    <property type="protein sequence ID" value="AWB65836.1"/>
    <property type="molecule type" value="Genomic_DNA"/>
</dbReference>
<keyword evidence="2" id="KW-0238">DNA-binding</keyword>
<dbReference type="PANTHER" id="PTHR43280:SF2">
    <property type="entry name" value="HTH-TYPE TRANSCRIPTIONAL REGULATOR EXSA"/>
    <property type="match status" value="1"/>
</dbReference>
<evidence type="ECO:0000256" key="3">
    <source>
        <dbReference type="ARBA" id="ARBA00023163"/>
    </source>
</evidence>
<evidence type="ECO:0000256" key="2">
    <source>
        <dbReference type="ARBA" id="ARBA00023125"/>
    </source>
</evidence>
<dbReference type="InterPro" id="IPR020449">
    <property type="entry name" value="Tscrpt_reg_AraC-type_HTH"/>
</dbReference>
<reference evidence="6 7" key="1">
    <citation type="submission" date="2018-01" db="EMBL/GenBank/DDBJ databases">
        <title>Genome sequence of a Cantenovulum-like bacteria.</title>
        <authorList>
            <person name="Tan W.R."/>
            <person name="Lau N.-S."/>
            <person name="Go F."/>
            <person name="Amirul A.-A.A."/>
        </authorList>
    </citation>
    <scope>NUCLEOTIDE SEQUENCE [LARGE SCALE GENOMIC DNA]</scope>
    <source>
        <strain evidence="6 7">CCB-QB4</strain>
    </source>
</reference>
<name>A0A2S0VNQ6_9ALTE</name>
<keyword evidence="3" id="KW-0804">Transcription</keyword>
<feature type="transmembrane region" description="Helical" evidence="4">
    <location>
        <begin position="153"/>
        <end position="173"/>
    </location>
</feature>
<dbReference type="PROSITE" id="PS01124">
    <property type="entry name" value="HTH_ARAC_FAMILY_2"/>
    <property type="match status" value="1"/>
</dbReference>
<dbReference type="Pfam" id="PF12833">
    <property type="entry name" value="HTH_18"/>
    <property type="match status" value="1"/>
</dbReference>
<evidence type="ECO:0000313" key="6">
    <source>
        <dbReference type="EMBL" id="AWB65836.1"/>
    </source>
</evidence>
<accession>A0A2S0VNQ6</accession>
<feature type="domain" description="HTH araC/xylS-type" evidence="5">
    <location>
        <begin position="384"/>
        <end position="481"/>
    </location>
</feature>
<dbReference type="InterPro" id="IPR009057">
    <property type="entry name" value="Homeodomain-like_sf"/>
</dbReference>
<dbReference type="SMART" id="SM00342">
    <property type="entry name" value="HTH_ARAC"/>
    <property type="match status" value="1"/>
</dbReference>
<proteinExistence type="predicted"/>
<evidence type="ECO:0000256" key="4">
    <source>
        <dbReference type="SAM" id="Phobius"/>
    </source>
</evidence>
<dbReference type="PROSITE" id="PS00041">
    <property type="entry name" value="HTH_ARAC_FAMILY_1"/>
    <property type="match status" value="1"/>
</dbReference>
<feature type="transmembrane region" description="Helical" evidence="4">
    <location>
        <begin position="72"/>
        <end position="95"/>
    </location>
</feature>
<dbReference type="RefSeq" id="WP_108601910.1">
    <property type="nucleotide sequence ID" value="NZ_CP026604.1"/>
</dbReference>
<protein>
    <recommendedName>
        <fullName evidence="5">HTH araC/xylS-type domain-containing protein</fullName>
    </recommendedName>
</protein>
<keyword evidence="7" id="KW-1185">Reference proteome</keyword>
<keyword evidence="4" id="KW-1133">Transmembrane helix</keyword>
<dbReference type="AlphaFoldDB" id="A0A2S0VNQ6"/>
<gene>
    <name evidence="6" type="ORF">C2869_04995</name>
</gene>
<feature type="transmembrane region" description="Helical" evidence="4">
    <location>
        <begin position="182"/>
        <end position="199"/>
    </location>
</feature>
<feature type="transmembrane region" description="Helical" evidence="4">
    <location>
        <begin position="15"/>
        <end position="33"/>
    </location>
</feature>
<keyword evidence="4" id="KW-0812">Transmembrane</keyword>
<evidence type="ECO:0000259" key="5">
    <source>
        <dbReference type="PROSITE" id="PS01124"/>
    </source>
</evidence>
<dbReference type="InterPro" id="IPR018062">
    <property type="entry name" value="HTH_AraC-typ_CS"/>
</dbReference>
<sequence>MGKIVIDWLVLFHNILPFAAAQLFLVVLIYFTLVKERIAQEYPYYATFLVSFIFYLTATLVNILPIQDIAVWFHYLASFSLFSLGFPSLVVALYMQSKVNVSPALRAFVYGIGSSWSIFYFITADYRTDKVNILASAGKEGVIADWVNFANLFYAQSLVIFCLLVIPGCYLLYRMAPQQSKTYVYGMLSLAVFAIIGSFTQFWSIYYIGSCFCALAWAWAMFKSIRDLNQQVKAHSEHEKVLASAQFAAKTGNVPLTDLYPDSIDESYPYREREDVLEALRTASTGLVGTRVASLVTSLKRFSGESPHVFKARIREILYLLVDTSIYLGCDAKTLIIRLEKQGQLIDACDNDAAIIELLTEECLYLLRVIEVPKRKTTVDALVERIKACVLANYYKEELTMDSIATEVGVSRSHALKSFKSKQGMTLNQYLIEVRVDKAKSFLLEKSVTETAYEVGFKNPSYFSTFFRKHTGLSPREYQQNAQIDI</sequence>
<dbReference type="PANTHER" id="PTHR43280">
    <property type="entry name" value="ARAC-FAMILY TRANSCRIPTIONAL REGULATOR"/>
    <property type="match status" value="1"/>
</dbReference>
<organism evidence="6 7">
    <name type="scientific">Saccharobesus litoralis</name>
    <dbReference type="NCBI Taxonomy" id="2172099"/>
    <lineage>
        <taxon>Bacteria</taxon>
        <taxon>Pseudomonadati</taxon>
        <taxon>Pseudomonadota</taxon>
        <taxon>Gammaproteobacteria</taxon>
        <taxon>Alteromonadales</taxon>
        <taxon>Alteromonadaceae</taxon>
        <taxon>Saccharobesus</taxon>
    </lineage>
</organism>
<dbReference type="GO" id="GO:0003700">
    <property type="term" value="F:DNA-binding transcription factor activity"/>
    <property type="evidence" value="ECO:0007669"/>
    <property type="project" value="InterPro"/>
</dbReference>
<keyword evidence="4" id="KW-0472">Membrane</keyword>
<evidence type="ECO:0000313" key="7">
    <source>
        <dbReference type="Proteomes" id="UP000244441"/>
    </source>
</evidence>
<dbReference type="Proteomes" id="UP000244441">
    <property type="component" value="Chromosome"/>
</dbReference>
<dbReference type="KEGG" id="cate:C2869_04995"/>
<evidence type="ECO:0000256" key="1">
    <source>
        <dbReference type="ARBA" id="ARBA00023015"/>
    </source>
</evidence>
<keyword evidence="1" id="KW-0805">Transcription regulation</keyword>
<feature type="transmembrane region" description="Helical" evidence="4">
    <location>
        <begin position="107"/>
        <end position="124"/>
    </location>
</feature>
<dbReference type="SUPFAM" id="SSF46689">
    <property type="entry name" value="Homeodomain-like"/>
    <property type="match status" value="2"/>
</dbReference>
<dbReference type="GO" id="GO:0043565">
    <property type="term" value="F:sequence-specific DNA binding"/>
    <property type="evidence" value="ECO:0007669"/>
    <property type="project" value="InterPro"/>
</dbReference>
<feature type="transmembrane region" description="Helical" evidence="4">
    <location>
        <begin position="45"/>
        <end position="66"/>
    </location>
</feature>
<dbReference type="InterPro" id="IPR018060">
    <property type="entry name" value="HTH_AraC"/>
</dbReference>
<dbReference type="PRINTS" id="PR00032">
    <property type="entry name" value="HTHARAC"/>
</dbReference>
<dbReference type="OrthoDB" id="5818519at2"/>
<dbReference type="Gene3D" id="1.10.10.60">
    <property type="entry name" value="Homeodomain-like"/>
    <property type="match status" value="2"/>
</dbReference>